<name>A0A6D2LL29_9BRAS</name>
<proteinExistence type="predicted"/>
<dbReference type="OrthoDB" id="1938220at2759"/>
<evidence type="ECO:0000313" key="1">
    <source>
        <dbReference type="EMBL" id="CAA7062162.1"/>
    </source>
</evidence>
<protein>
    <submittedName>
        <fullName evidence="1">Uncharacterized protein</fullName>
    </submittedName>
</protein>
<gene>
    <name evidence="1" type="ORF">MERR_LOCUS49398</name>
</gene>
<keyword evidence="2" id="KW-1185">Reference proteome</keyword>
<dbReference type="Proteomes" id="UP000467841">
    <property type="component" value="Unassembled WGS sequence"/>
</dbReference>
<accession>A0A6D2LL29</accession>
<dbReference type="AlphaFoldDB" id="A0A6D2LL29"/>
<organism evidence="1 2">
    <name type="scientific">Microthlaspi erraticum</name>
    <dbReference type="NCBI Taxonomy" id="1685480"/>
    <lineage>
        <taxon>Eukaryota</taxon>
        <taxon>Viridiplantae</taxon>
        <taxon>Streptophyta</taxon>
        <taxon>Embryophyta</taxon>
        <taxon>Tracheophyta</taxon>
        <taxon>Spermatophyta</taxon>
        <taxon>Magnoliopsida</taxon>
        <taxon>eudicotyledons</taxon>
        <taxon>Gunneridae</taxon>
        <taxon>Pentapetalae</taxon>
        <taxon>rosids</taxon>
        <taxon>malvids</taxon>
        <taxon>Brassicales</taxon>
        <taxon>Brassicaceae</taxon>
        <taxon>Coluteocarpeae</taxon>
        <taxon>Microthlaspi</taxon>
    </lineage>
</organism>
<reference evidence="1" key="1">
    <citation type="submission" date="2020-01" db="EMBL/GenBank/DDBJ databases">
        <authorList>
            <person name="Mishra B."/>
        </authorList>
    </citation>
    <scope>NUCLEOTIDE SEQUENCE [LARGE SCALE GENOMIC DNA]</scope>
</reference>
<comment type="caution">
    <text evidence="1">The sequence shown here is derived from an EMBL/GenBank/DDBJ whole genome shotgun (WGS) entry which is preliminary data.</text>
</comment>
<evidence type="ECO:0000313" key="2">
    <source>
        <dbReference type="Proteomes" id="UP000467841"/>
    </source>
</evidence>
<sequence length="125" mass="14563">MEKVATEYFQNLFTSSQPWDFEDALHYVPTQVTANINQPLTKFPTTEEIQQAIKEINPDKAFGPDGDYHLGLTDNECDYRLFWWPPYGENTPSFYHHPLAMRSSTFGAEKFPFARITHFFCASWS</sequence>
<dbReference type="EMBL" id="CACVBM020001928">
    <property type="protein sequence ID" value="CAA7062162.1"/>
    <property type="molecule type" value="Genomic_DNA"/>
</dbReference>